<dbReference type="GO" id="GO:0003677">
    <property type="term" value="F:DNA binding"/>
    <property type="evidence" value="ECO:0007669"/>
    <property type="project" value="InterPro"/>
</dbReference>
<dbReference type="Gene3D" id="1.10.260.40">
    <property type="entry name" value="lambda repressor-like DNA-binding domains"/>
    <property type="match status" value="1"/>
</dbReference>
<dbReference type="SUPFAM" id="SSF47413">
    <property type="entry name" value="lambda repressor-like DNA-binding domains"/>
    <property type="match status" value="1"/>
</dbReference>
<dbReference type="OrthoDB" id="2736385at2"/>
<keyword evidence="3" id="KW-1185">Reference proteome</keyword>
<protein>
    <submittedName>
        <fullName evidence="2">XRE family transcriptional regulator</fullName>
    </submittedName>
</protein>
<dbReference type="PROSITE" id="PS50943">
    <property type="entry name" value="HTH_CROC1"/>
    <property type="match status" value="1"/>
</dbReference>
<sequence>MTQAQSEFELGHRSLPNSDGLAQLQNAFRRARADAGLTYAQIAERMGTTPSAVVRLEASIVSKRHSPTLDALRRYAAACGKTLRISIV</sequence>
<evidence type="ECO:0000259" key="1">
    <source>
        <dbReference type="PROSITE" id="PS50943"/>
    </source>
</evidence>
<dbReference type="AlphaFoldDB" id="A0A157Z1N0"/>
<dbReference type="InterPro" id="IPR010982">
    <property type="entry name" value="Lambda_DNA-bd_dom_sf"/>
</dbReference>
<feature type="domain" description="HTH cro/C1-type" evidence="1">
    <location>
        <begin position="28"/>
        <end position="86"/>
    </location>
</feature>
<name>A0A157Z1N0_9BURK</name>
<evidence type="ECO:0000313" key="3">
    <source>
        <dbReference type="Proteomes" id="UP000054911"/>
    </source>
</evidence>
<proteinExistence type="predicted"/>
<dbReference type="Proteomes" id="UP000054911">
    <property type="component" value="Unassembled WGS sequence"/>
</dbReference>
<dbReference type="RefSeq" id="WP_061172640.1">
    <property type="nucleotide sequence ID" value="NZ_FCOE02000001.1"/>
</dbReference>
<dbReference type="CDD" id="cd00093">
    <property type="entry name" value="HTH_XRE"/>
    <property type="match status" value="1"/>
</dbReference>
<accession>A0A157Z1N0</accession>
<reference evidence="2" key="1">
    <citation type="submission" date="2016-01" db="EMBL/GenBank/DDBJ databases">
        <authorList>
            <person name="Peeters C."/>
        </authorList>
    </citation>
    <scope>NUCLEOTIDE SEQUENCE [LARGE SCALE GENOMIC DNA]</scope>
    <source>
        <strain evidence="2">LMG 29323</strain>
    </source>
</reference>
<dbReference type="STRING" id="1777141.AWB80_00040"/>
<organism evidence="2 3">
    <name type="scientific">Caballeronia pedi</name>
    <dbReference type="NCBI Taxonomy" id="1777141"/>
    <lineage>
        <taxon>Bacteria</taxon>
        <taxon>Pseudomonadati</taxon>
        <taxon>Pseudomonadota</taxon>
        <taxon>Betaproteobacteria</taxon>
        <taxon>Burkholderiales</taxon>
        <taxon>Burkholderiaceae</taxon>
        <taxon>Caballeronia</taxon>
    </lineage>
</organism>
<gene>
    <name evidence="2" type="ORF">AWB80_00040</name>
</gene>
<comment type="caution">
    <text evidence="2">The sequence shown here is derived from an EMBL/GenBank/DDBJ whole genome shotgun (WGS) entry which is preliminary data.</text>
</comment>
<dbReference type="SMART" id="SM00530">
    <property type="entry name" value="HTH_XRE"/>
    <property type="match status" value="1"/>
</dbReference>
<dbReference type="Pfam" id="PF13560">
    <property type="entry name" value="HTH_31"/>
    <property type="match status" value="1"/>
</dbReference>
<evidence type="ECO:0000313" key="2">
    <source>
        <dbReference type="EMBL" id="SAK39209.1"/>
    </source>
</evidence>
<dbReference type="EMBL" id="FCOE02000001">
    <property type="protein sequence ID" value="SAK39209.1"/>
    <property type="molecule type" value="Genomic_DNA"/>
</dbReference>
<dbReference type="InterPro" id="IPR001387">
    <property type="entry name" value="Cro/C1-type_HTH"/>
</dbReference>